<dbReference type="Gene3D" id="3.30.750.24">
    <property type="entry name" value="STAS domain"/>
    <property type="match status" value="1"/>
</dbReference>
<gene>
    <name evidence="3" type="ORF">EV146_104199</name>
</gene>
<dbReference type="PROSITE" id="PS50112">
    <property type="entry name" value="PAS"/>
    <property type="match status" value="1"/>
</dbReference>
<comment type="caution">
    <text evidence="3">The sequence shown here is derived from an EMBL/GenBank/DDBJ whole genome shotgun (WGS) entry which is preliminary data.</text>
</comment>
<dbReference type="InterPro" id="IPR036513">
    <property type="entry name" value="STAS_dom_sf"/>
</dbReference>
<accession>A0A4R2BI32</accession>
<name>A0A4R2BI32_9BACI</name>
<dbReference type="GO" id="GO:0006355">
    <property type="term" value="P:regulation of DNA-templated transcription"/>
    <property type="evidence" value="ECO:0007669"/>
    <property type="project" value="InterPro"/>
</dbReference>
<dbReference type="RefSeq" id="WP_132004267.1">
    <property type="nucleotide sequence ID" value="NZ_JABUHM010000009.1"/>
</dbReference>
<dbReference type="NCBIfam" id="TIGR00229">
    <property type="entry name" value="sensory_box"/>
    <property type="match status" value="1"/>
</dbReference>
<dbReference type="Pfam" id="PF01740">
    <property type="entry name" value="STAS"/>
    <property type="match status" value="1"/>
</dbReference>
<sequence length="257" mass="28533">MKETGAMLGINFQELIENCPEAVAIYIEDQFVYLNPAGVTLFRAPSRQDSILGKSVFEVIHPDYHETVLQRMKKLLSGERSVNKTIEEKVICWDGSVLEVEVSASRVTYFGKPAIQVVFKDDTDRRKTADALRIAEQELNELSAPLVPIMNQTAILPLIGIFNQDRLDGIIQSVPTRVADMKIHHLIIDCSGIGTFNKMVATQILQLQKILMLLGVGTAFTGIRPRLAQAAVHVGFDFSGIMTFQSVQQALSAMEPF</sequence>
<dbReference type="Pfam" id="PF00989">
    <property type="entry name" value="PAS"/>
    <property type="match status" value="1"/>
</dbReference>
<dbReference type="SMART" id="SM00091">
    <property type="entry name" value="PAS"/>
    <property type="match status" value="1"/>
</dbReference>
<dbReference type="InterPro" id="IPR013767">
    <property type="entry name" value="PAS_fold"/>
</dbReference>
<evidence type="ECO:0000259" key="1">
    <source>
        <dbReference type="PROSITE" id="PS50112"/>
    </source>
</evidence>
<dbReference type="Proteomes" id="UP000295689">
    <property type="component" value="Unassembled WGS sequence"/>
</dbReference>
<reference evidence="3 4" key="1">
    <citation type="journal article" date="2015" name="Stand. Genomic Sci.">
        <title>Genomic Encyclopedia of Bacterial and Archaeal Type Strains, Phase III: the genomes of soil and plant-associated and newly described type strains.</title>
        <authorList>
            <person name="Whitman W.B."/>
            <person name="Woyke T."/>
            <person name="Klenk H.P."/>
            <person name="Zhou Y."/>
            <person name="Lilburn T.G."/>
            <person name="Beck B.J."/>
            <person name="De Vos P."/>
            <person name="Vandamme P."/>
            <person name="Eisen J.A."/>
            <person name="Garrity G."/>
            <person name="Hugenholtz P."/>
            <person name="Kyrpides N.C."/>
        </authorList>
    </citation>
    <scope>NUCLEOTIDE SEQUENCE [LARGE SCALE GENOMIC DNA]</scope>
    <source>
        <strain evidence="3 4">CV53</strain>
    </source>
</reference>
<dbReference type="SUPFAM" id="SSF52091">
    <property type="entry name" value="SpoIIaa-like"/>
    <property type="match status" value="1"/>
</dbReference>
<dbReference type="InterPro" id="IPR051932">
    <property type="entry name" value="Bact_StressResp_Reg"/>
</dbReference>
<evidence type="ECO:0000259" key="2">
    <source>
        <dbReference type="PROSITE" id="PS50801"/>
    </source>
</evidence>
<dbReference type="EMBL" id="SLVV01000004">
    <property type="protein sequence ID" value="TCN26092.1"/>
    <property type="molecule type" value="Genomic_DNA"/>
</dbReference>
<keyword evidence="4" id="KW-1185">Reference proteome</keyword>
<dbReference type="CDD" id="cd07041">
    <property type="entry name" value="STAS_RsbR_RsbS_like"/>
    <property type="match status" value="1"/>
</dbReference>
<dbReference type="AlphaFoldDB" id="A0A4R2BI32"/>
<dbReference type="PROSITE" id="PS50801">
    <property type="entry name" value="STAS"/>
    <property type="match status" value="1"/>
</dbReference>
<dbReference type="InterPro" id="IPR000014">
    <property type="entry name" value="PAS"/>
</dbReference>
<dbReference type="InterPro" id="IPR002645">
    <property type="entry name" value="STAS_dom"/>
</dbReference>
<dbReference type="InterPro" id="IPR035965">
    <property type="entry name" value="PAS-like_dom_sf"/>
</dbReference>
<dbReference type="PANTHER" id="PTHR33745">
    <property type="entry name" value="RSBT ANTAGONIST PROTEIN RSBS-RELATED"/>
    <property type="match status" value="1"/>
</dbReference>
<dbReference type="SUPFAM" id="SSF55785">
    <property type="entry name" value="PYP-like sensor domain (PAS domain)"/>
    <property type="match status" value="1"/>
</dbReference>
<dbReference type="CDD" id="cd00130">
    <property type="entry name" value="PAS"/>
    <property type="match status" value="1"/>
</dbReference>
<evidence type="ECO:0000313" key="4">
    <source>
        <dbReference type="Proteomes" id="UP000295689"/>
    </source>
</evidence>
<protein>
    <submittedName>
        <fullName evidence="3">PAS domain S-box-containing protein</fullName>
    </submittedName>
</protein>
<organism evidence="3 4">
    <name type="scientific">Mesobacillus foraminis</name>
    <dbReference type="NCBI Taxonomy" id="279826"/>
    <lineage>
        <taxon>Bacteria</taxon>
        <taxon>Bacillati</taxon>
        <taxon>Bacillota</taxon>
        <taxon>Bacilli</taxon>
        <taxon>Bacillales</taxon>
        <taxon>Bacillaceae</taxon>
        <taxon>Mesobacillus</taxon>
    </lineage>
</organism>
<proteinExistence type="predicted"/>
<dbReference type="Gene3D" id="3.30.450.20">
    <property type="entry name" value="PAS domain"/>
    <property type="match status" value="1"/>
</dbReference>
<feature type="domain" description="PAS" evidence="1">
    <location>
        <begin position="48"/>
        <end position="79"/>
    </location>
</feature>
<dbReference type="PANTHER" id="PTHR33745:SF8">
    <property type="entry name" value="BLUE-LIGHT PHOTORECEPTOR"/>
    <property type="match status" value="1"/>
</dbReference>
<feature type="domain" description="STAS" evidence="2">
    <location>
        <begin position="143"/>
        <end position="254"/>
    </location>
</feature>
<evidence type="ECO:0000313" key="3">
    <source>
        <dbReference type="EMBL" id="TCN26092.1"/>
    </source>
</evidence>